<evidence type="ECO:0000259" key="9">
    <source>
        <dbReference type="Pfam" id="PF00720"/>
    </source>
</evidence>
<keyword evidence="3" id="KW-0964">Secreted</keyword>
<dbReference type="Proteomes" id="UP000316706">
    <property type="component" value="Unassembled WGS sequence"/>
</dbReference>
<comment type="similarity">
    <text evidence="2">Belongs to the protease inhibitor I16 (SSI) family.</text>
</comment>
<gene>
    <name evidence="10" type="ORF">FHX41_6118</name>
</gene>
<dbReference type="OrthoDB" id="3427327at2"/>
<dbReference type="InterPro" id="IPR036819">
    <property type="entry name" value="Subtilisin_inhibitor-like_sf"/>
</dbReference>
<dbReference type="PROSITE" id="PS00999">
    <property type="entry name" value="SSI"/>
    <property type="match status" value="1"/>
</dbReference>
<reference evidence="10 11" key="1">
    <citation type="submission" date="2019-06" db="EMBL/GenBank/DDBJ databases">
        <title>Sequencing the genomes of 1000 actinobacteria strains.</title>
        <authorList>
            <person name="Klenk H.-P."/>
        </authorList>
    </citation>
    <scope>NUCLEOTIDE SEQUENCE [LARGE SCALE GENOMIC DNA]</scope>
    <source>
        <strain evidence="10 11">DSM 45043</strain>
    </source>
</reference>
<accession>A0A543IP34</accession>
<evidence type="ECO:0000313" key="10">
    <source>
        <dbReference type="EMBL" id="TQM72320.1"/>
    </source>
</evidence>
<evidence type="ECO:0000256" key="5">
    <source>
        <dbReference type="ARBA" id="ARBA00022900"/>
    </source>
</evidence>
<feature type="domain" description="Subtilisin inhibitor" evidence="9">
    <location>
        <begin position="51"/>
        <end position="125"/>
    </location>
</feature>
<evidence type="ECO:0000256" key="7">
    <source>
        <dbReference type="SAM" id="MobiDB-lite"/>
    </source>
</evidence>
<keyword evidence="11" id="KW-1185">Reference proteome</keyword>
<dbReference type="GO" id="GO:0004867">
    <property type="term" value="F:serine-type endopeptidase inhibitor activity"/>
    <property type="evidence" value="ECO:0007669"/>
    <property type="project" value="UniProtKB-KW"/>
</dbReference>
<protein>
    <submittedName>
        <fullName evidence="10">Subtilisin inhibitor-like</fullName>
    </submittedName>
</protein>
<dbReference type="Gene3D" id="3.30.350.10">
    <property type="entry name" value="Subtilisin inhibitor-like"/>
    <property type="match status" value="1"/>
</dbReference>
<keyword evidence="4" id="KW-0646">Protease inhibitor</keyword>
<proteinExistence type="inferred from homology"/>
<sequence length="153" mass="16233">MRYRTLLFVAPGLALLLSSAACGDEQANGNPAAEPSGTTSVRPSDSPADTLTIEVKTSEKAEAKSYTLTCEPPGGGHPRAAEACAALDKAEAPFAPVPEDRMCTKIYGGPEVATVKGTWNGKKIDTRFTREDGCQLNRWTKVAPLFPDVPEPN</sequence>
<dbReference type="InterPro" id="IPR023549">
    <property type="entry name" value="Subtilisin_inhibitor"/>
</dbReference>
<name>A0A543IP34_9ACTN</name>
<evidence type="ECO:0000313" key="11">
    <source>
        <dbReference type="Proteomes" id="UP000316706"/>
    </source>
</evidence>
<evidence type="ECO:0000256" key="3">
    <source>
        <dbReference type="ARBA" id="ARBA00022525"/>
    </source>
</evidence>
<dbReference type="SUPFAM" id="SSF55399">
    <property type="entry name" value="Subtilisin inhibitor"/>
    <property type="match status" value="1"/>
</dbReference>
<keyword evidence="6" id="KW-1015">Disulfide bond</keyword>
<dbReference type="PROSITE" id="PS51257">
    <property type="entry name" value="PROKAR_LIPOPROTEIN"/>
    <property type="match status" value="1"/>
</dbReference>
<organism evidence="10 11">
    <name type="scientific">Actinomadura hallensis</name>
    <dbReference type="NCBI Taxonomy" id="337895"/>
    <lineage>
        <taxon>Bacteria</taxon>
        <taxon>Bacillati</taxon>
        <taxon>Actinomycetota</taxon>
        <taxon>Actinomycetes</taxon>
        <taxon>Streptosporangiales</taxon>
        <taxon>Thermomonosporaceae</taxon>
        <taxon>Actinomadura</taxon>
    </lineage>
</organism>
<evidence type="ECO:0000256" key="6">
    <source>
        <dbReference type="ARBA" id="ARBA00023157"/>
    </source>
</evidence>
<dbReference type="InterPro" id="IPR020054">
    <property type="entry name" value="Prot_inh_SSI_I16_CS"/>
</dbReference>
<dbReference type="GO" id="GO:0005576">
    <property type="term" value="C:extracellular region"/>
    <property type="evidence" value="ECO:0007669"/>
    <property type="project" value="UniProtKB-SubCell"/>
</dbReference>
<feature type="signal peptide" evidence="8">
    <location>
        <begin position="1"/>
        <end position="23"/>
    </location>
</feature>
<feature type="region of interest" description="Disordered" evidence="7">
    <location>
        <begin position="24"/>
        <end position="49"/>
    </location>
</feature>
<evidence type="ECO:0000256" key="2">
    <source>
        <dbReference type="ARBA" id="ARBA00010472"/>
    </source>
</evidence>
<evidence type="ECO:0000256" key="8">
    <source>
        <dbReference type="SAM" id="SignalP"/>
    </source>
</evidence>
<keyword evidence="5" id="KW-0722">Serine protease inhibitor</keyword>
<comment type="caution">
    <text evidence="10">The sequence shown here is derived from an EMBL/GenBank/DDBJ whole genome shotgun (WGS) entry which is preliminary data.</text>
</comment>
<dbReference type="Pfam" id="PF00720">
    <property type="entry name" value="SSI"/>
    <property type="match status" value="1"/>
</dbReference>
<dbReference type="AlphaFoldDB" id="A0A543IP34"/>
<feature type="chain" id="PRO_5039585464" evidence="8">
    <location>
        <begin position="24"/>
        <end position="153"/>
    </location>
</feature>
<evidence type="ECO:0000256" key="4">
    <source>
        <dbReference type="ARBA" id="ARBA00022690"/>
    </source>
</evidence>
<feature type="compositionally biased region" description="Polar residues" evidence="7">
    <location>
        <begin position="36"/>
        <end position="49"/>
    </location>
</feature>
<comment type="subcellular location">
    <subcellularLocation>
        <location evidence="1">Secreted</location>
    </subcellularLocation>
</comment>
<evidence type="ECO:0000256" key="1">
    <source>
        <dbReference type="ARBA" id="ARBA00004613"/>
    </source>
</evidence>
<dbReference type="EMBL" id="VFPO01000001">
    <property type="protein sequence ID" value="TQM72320.1"/>
    <property type="molecule type" value="Genomic_DNA"/>
</dbReference>
<keyword evidence="8" id="KW-0732">Signal</keyword>